<keyword evidence="4" id="KW-1185">Reference proteome</keyword>
<proteinExistence type="predicted"/>
<keyword evidence="2" id="KW-0812">Transmembrane</keyword>
<organism evidence="3 4">
    <name type="scientific">Enemella dayhoffiae</name>
    <dbReference type="NCBI Taxonomy" id="2016507"/>
    <lineage>
        <taxon>Bacteria</taxon>
        <taxon>Bacillati</taxon>
        <taxon>Actinomycetota</taxon>
        <taxon>Actinomycetes</taxon>
        <taxon>Propionibacteriales</taxon>
        <taxon>Propionibacteriaceae</taxon>
        <taxon>Enemella</taxon>
    </lineage>
</organism>
<feature type="transmembrane region" description="Helical" evidence="2">
    <location>
        <begin position="72"/>
        <end position="93"/>
    </location>
</feature>
<dbReference type="AlphaFoldDB" id="A0A255HBK6"/>
<feature type="transmembrane region" description="Helical" evidence="2">
    <location>
        <begin position="39"/>
        <end position="60"/>
    </location>
</feature>
<keyword evidence="2" id="KW-1133">Transmembrane helix</keyword>
<reference evidence="3 4" key="1">
    <citation type="submission" date="2017-07" db="EMBL/GenBank/DDBJ databases">
        <title>Draft whole genome sequences of clinical Proprionibacteriaceae strains.</title>
        <authorList>
            <person name="Bernier A.-M."/>
            <person name="Bernard K."/>
            <person name="Domingo M.-C."/>
        </authorList>
    </citation>
    <scope>NUCLEOTIDE SEQUENCE [LARGE SCALE GENOMIC DNA]</scope>
    <source>
        <strain evidence="3 4">NML 130396</strain>
    </source>
</reference>
<evidence type="ECO:0000313" key="4">
    <source>
        <dbReference type="Proteomes" id="UP000216311"/>
    </source>
</evidence>
<feature type="compositionally biased region" description="Low complexity" evidence="1">
    <location>
        <begin position="110"/>
        <end position="142"/>
    </location>
</feature>
<gene>
    <name evidence="3" type="ORF">CGZ93_00045</name>
</gene>
<dbReference type="RefSeq" id="WP_094362123.1">
    <property type="nucleotide sequence ID" value="NZ_NMVQ01000001.1"/>
</dbReference>
<sequence>MTLSQLGLLSSIISIVFLVLGLAVVVFGVIKTTGITRTLLVVAGGLMVFERLLFLVYPFLLKGGGRDALVVAPTLIGGVIGLAITVCMVLAAIRPGEQRAAARSPQDPGPSQSSAYPQAPQQQSQAYPQQNQQQWPPQQYPN</sequence>
<dbReference type="Proteomes" id="UP000216311">
    <property type="component" value="Unassembled WGS sequence"/>
</dbReference>
<feature type="transmembrane region" description="Helical" evidence="2">
    <location>
        <begin position="6"/>
        <end position="27"/>
    </location>
</feature>
<name>A0A255HBK6_9ACTN</name>
<evidence type="ECO:0000256" key="1">
    <source>
        <dbReference type="SAM" id="MobiDB-lite"/>
    </source>
</evidence>
<keyword evidence="2" id="KW-0472">Membrane</keyword>
<feature type="region of interest" description="Disordered" evidence="1">
    <location>
        <begin position="99"/>
        <end position="142"/>
    </location>
</feature>
<accession>A0A255HBK6</accession>
<protein>
    <submittedName>
        <fullName evidence="3">Uncharacterized protein</fullName>
    </submittedName>
</protein>
<comment type="caution">
    <text evidence="3">The sequence shown here is derived from an EMBL/GenBank/DDBJ whole genome shotgun (WGS) entry which is preliminary data.</text>
</comment>
<evidence type="ECO:0000313" key="3">
    <source>
        <dbReference type="EMBL" id="OYO24915.1"/>
    </source>
</evidence>
<dbReference type="EMBL" id="NMVQ01000001">
    <property type="protein sequence ID" value="OYO24915.1"/>
    <property type="molecule type" value="Genomic_DNA"/>
</dbReference>
<evidence type="ECO:0000256" key="2">
    <source>
        <dbReference type="SAM" id="Phobius"/>
    </source>
</evidence>